<comment type="caution">
    <text evidence="1">The sequence shown here is derived from an EMBL/GenBank/DDBJ whole genome shotgun (WGS) entry which is preliminary data.</text>
</comment>
<sequence length="64" mass="7655">MLFLRQTLKFNLYDVKHLRNKGIALVKVMWQRHGVKEATWEPKKVMRKQYPNLFTGKIIGDENP</sequence>
<evidence type="ECO:0000313" key="1">
    <source>
        <dbReference type="EMBL" id="KAA3473568.1"/>
    </source>
</evidence>
<keyword evidence="1" id="KW-0808">Transferase</keyword>
<reference evidence="1" key="1">
    <citation type="submission" date="2019-08" db="EMBL/GenBank/DDBJ databases">
        <authorList>
            <person name="Liu F."/>
        </authorList>
    </citation>
    <scope>NUCLEOTIDE SEQUENCE [LARGE SCALE GENOMIC DNA]</scope>
    <source>
        <strain evidence="1">PA1801</strain>
        <tissue evidence="1">Leaf</tissue>
    </source>
</reference>
<gene>
    <name evidence="1" type="ORF">EPI10_023934</name>
</gene>
<dbReference type="AlphaFoldDB" id="A0A5B6VXE1"/>
<accession>A0A5B6VXE1</accession>
<dbReference type="Proteomes" id="UP000325315">
    <property type="component" value="Unassembled WGS sequence"/>
</dbReference>
<keyword evidence="2" id="KW-1185">Reference proteome</keyword>
<dbReference type="EMBL" id="SMMG02000005">
    <property type="protein sequence ID" value="KAA3473568.1"/>
    <property type="molecule type" value="Genomic_DNA"/>
</dbReference>
<keyword evidence="1" id="KW-0675">Receptor</keyword>
<organism evidence="1 2">
    <name type="scientific">Gossypium australe</name>
    <dbReference type="NCBI Taxonomy" id="47621"/>
    <lineage>
        <taxon>Eukaryota</taxon>
        <taxon>Viridiplantae</taxon>
        <taxon>Streptophyta</taxon>
        <taxon>Embryophyta</taxon>
        <taxon>Tracheophyta</taxon>
        <taxon>Spermatophyta</taxon>
        <taxon>Magnoliopsida</taxon>
        <taxon>eudicotyledons</taxon>
        <taxon>Gunneridae</taxon>
        <taxon>Pentapetalae</taxon>
        <taxon>rosids</taxon>
        <taxon>malvids</taxon>
        <taxon>Malvales</taxon>
        <taxon>Malvaceae</taxon>
        <taxon>Malvoideae</taxon>
        <taxon>Gossypium</taxon>
    </lineage>
</organism>
<evidence type="ECO:0000313" key="2">
    <source>
        <dbReference type="Proteomes" id="UP000325315"/>
    </source>
</evidence>
<keyword evidence="1" id="KW-0418">Kinase</keyword>
<dbReference type="GO" id="GO:0016301">
    <property type="term" value="F:kinase activity"/>
    <property type="evidence" value="ECO:0007669"/>
    <property type="project" value="UniProtKB-KW"/>
</dbReference>
<dbReference type="OrthoDB" id="1723102at2759"/>
<protein>
    <submittedName>
        <fullName evidence="1">Receptor-like protein kinase</fullName>
    </submittedName>
</protein>
<proteinExistence type="predicted"/>
<name>A0A5B6VXE1_9ROSI</name>